<feature type="modified residue" description="Phosphohistidine" evidence="16">
    <location>
        <position position="954"/>
    </location>
</feature>
<dbReference type="InterPro" id="IPR036890">
    <property type="entry name" value="HATPase_C_sf"/>
</dbReference>
<dbReference type="InterPro" id="IPR003594">
    <property type="entry name" value="HATPase_dom"/>
</dbReference>
<evidence type="ECO:0000256" key="3">
    <source>
        <dbReference type="ARBA" id="ARBA00012438"/>
    </source>
</evidence>
<dbReference type="SUPFAM" id="SSF52172">
    <property type="entry name" value="CheY-like"/>
    <property type="match status" value="3"/>
</dbReference>
<evidence type="ECO:0000256" key="16">
    <source>
        <dbReference type="PROSITE-ProRule" id="PRU00110"/>
    </source>
</evidence>
<dbReference type="SUPFAM" id="SSF47384">
    <property type="entry name" value="Homodimeric domain of signal transducing histidine kinase"/>
    <property type="match status" value="1"/>
</dbReference>
<dbReference type="SMART" id="SM00086">
    <property type="entry name" value="PAC"/>
    <property type="match status" value="2"/>
</dbReference>
<evidence type="ECO:0000256" key="11">
    <source>
        <dbReference type="ARBA" id="ARBA00022989"/>
    </source>
</evidence>
<evidence type="ECO:0000256" key="15">
    <source>
        <dbReference type="ARBA" id="ARBA00068150"/>
    </source>
</evidence>
<dbReference type="InterPro" id="IPR011006">
    <property type="entry name" value="CheY-like_superfamily"/>
</dbReference>
<dbReference type="InterPro" id="IPR036641">
    <property type="entry name" value="HPT_dom_sf"/>
</dbReference>
<dbReference type="CDD" id="cd16922">
    <property type="entry name" value="HATPase_EvgS-ArcB-TorS-like"/>
    <property type="match status" value="1"/>
</dbReference>
<evidence type="ECO:0000259" key="21">
    <source>
        <dbReference type="PROSITE" id="PS50113"/>
    </source>
</evidence>
<keyword evidence="12" id="KW-0902">Two-component regulatory system</keyword>
<dbReference type="FunFam" id="1.10.287.130:FF:000002">
    <property type="entry name" value="Two-component osmosensing histidine kinase"/>
    <property type="match status" value="1"/>
</dbReference>
<dbReference type="InterPro" id="IPR000700">
    <property type="entry name" value="PAS-assoc_C"/>
</dbReference>
<dbReference type="SMART" id="SM00387">
    <property type="entry name" value="HATPase_c"/>
    <property type="match status" value="1"/>
</dbReference>
<evidence type="ECO:0000256" key="12">
    <source>
        <dbReference type="ARBA" id="ARBA00023012"/>
    </source>
</evidence>
<comment type="caution">
    <text evidence="23">The sequence shown here is derived from an EMBL/GenBank/DDBJ whole genome shotgun (WGS) entry which is preliminary data.</text>
</comment>
<dbReference type="SMART" id="SM00448">
    <property type="entry name" value="REC"/>
    <property type="match status" value="3"/>
</dbReference>
<sequence>MKNRGVEICQSTRAEGWRRLQEASPVLALLDYHLPDMTGDQLLAACTRTDRPVVAIIMTTDPTPELALQVMRQGAHSYVRKPFDPAYLMDLCARALRERALLRVEELLEARTRELRASEAQFRLLFDSIPDAVLVHETDGTILAINDVGARWMGCDAAELVGQPIRMLWPQGPPPMTWPPIVPTSEHRTTFQTVCIARTGRRIAVEVTECTITFQGKTALLSVVRDISERERAIVALQNAKEYAENIINSSLDIIVSVDTQRRIIAFNKAAQEAFGYEPADVLGQPVHILYADPTVGGGIHHQALTDGRYIGEITNKRKDGTVFDAYLSASVLHNSHGQEIGVMGISRDITMRKQAEAALQASKDAAEAANRSKSEFLANVSHEIRTPMNGILGMTELALGTDLSAEQRECLDLVKVSAEALLGVINDLLDFSKIEAGRLVLDPCPFALRASVHEAVKALAVPAYRKGLELVYDVAPDVPEALLGDVGRLRQIIVNLVGNAIKFTPTGEVVLRIRPAVEPDQASMLHIAVTDTGIGIPLAQQQAIFQPFVQADGAMTRRYGGTGLGLSIAAQLVTLMGGRIWVESTVGVGSTFHCTVHVGVQNVQPPGVTVPAMCHGLAVLVVDDNAAQRGLLDDLLQRWGMTPTLVANATAACETLWQASQASQPFAIVVLDAQLPDDESATVASWMRQHSAYRCTPLLVLTAATQTGDRQRWQEWQIAACATKPLAPAEFAAALERAFTPAADIAPMVPPREGLSMPAGRALRILLAEDHVVNQRLAVRLLEKRGHTVTVVPDGVEALAALQHQTFDLLLMDIQMPRMDGLEATQIIRAREQGTPVHLPMVAMTAHAMQGDRERCLAAGMDGYVTKPLRPTELFEVIESLTAPVPLPLAAPMALPIAPEVFDRATLWARVDGDADLLCEIVDLFLADCPDRLAELRDALTRQDTSGLARAAHRFKGALGNISANTALTAVRQLETLAHAGDLQGVTTALARLEEELVRLIPLLAVCAEDAQAERGRCAQNVAFG</sequence>
<accession>A0A937W0Q8</accession>
<keyword evidence="10" id="KW-0067">ATP-binding</keyword>
<dbReference type="AlphaFoldDB" id="A0A937W0Q8"/>
<name>A0A937W0Q8_UNCTE</name>
<feature type="domain" description="PAC" evidence="21">
    <location>
        <begin position="310"/>
        <end position="362"/>
    </location>
</feature>
<feature type="modified residue" description="4-aspartylphosphate" evidence="17">
    <location>
        <position position="31"/>
    </location>
</feature>
<dbReference type="Pfam" id="PF00512">
    <property type="entry name" value="HisKA"/>
    <property type="match status" value="1"/>
</dbReference>
<keyword evidence="11" id="KW-1133">Transmembrane helix</keyword>
<evidence type="ECO:0000313" key="23">
    <source>
        <dbReference type="EMBL" id="MBM3224661.1"/>
    </source>
</evidence>
<dbReference type="CDD" id="cd00082">
    <property type="entry name" value="HisKA"/>
    <property type="match status" value="1"/>
</dbReference>
<feature type="domain" description="Response regulatory" evidence="19">
    <location>
        <begin position="765"/>
        <end position="883"/>
    </location>
</feature>
<feature type="domain" description="Histidine kinase" evidence="18">
    <location>
        <begin position="380"/>
        <end position="601"/>
    </location>
</feature>
<evidence type="ECO:0000259" key="18">
    <source>
        <dbReference type="PROSITE" id="PS50109"/>
    </source>
</evidence>
<dbReference type="Gene3D" id="3.40.50.2300">
    <property type="match status" value="3"/>
</dbReference>
<dbReference type="PRINTS" id="PR00344">
    <property type="entry name" value="BCTRLSENSOR"/>
</dbReference>
<dbReference type="PROSITE" id="PS50109">
    <property type="entry name" value="HIS_KIN"/>
    <property type="match status" value="1"/>
</dbReference>
<dbReference type="Gene3D" id="1.10.287.130">
    <property type="match status" value="1"/>
</dbReference>
<organism evidence="23 24">
    <name type="scientific">Tectimicrobiota bacterium</name>
    <dbReference type="NCBI Taxonomy" id="2528274"/>
    <lineage>
        <taxon>Bacteria</taxon>
        <taxon>Pseudomonadati</taxon>
        <taxon>Nitrospinota/Tectimicrobiota group</taxon>
        <taxon>Candidatus Tectimicrobiota</taxon>
    </lineage>
</organism>
<dbReference type="InterPro" id="IPR035965">
    <property type="entry name" value="PAS-like_dom_sf"/>
</dbReference>
<evidence type="ECO:0000256" key="8">
    <source>
        <dbReference type="ARBA" id="ARBA00022741"/>
    </source>
</evidence>
<dbReference type="Pfam" id="PF00072">
    <property type="entry name" value="Response_reg"/>
    <property type="match status" value="3"/>
</dbReference>
<dbReference type="Gene3D" id="3.30.450.20">
    <property type="entry name" value="PAS domain"/>
    <property type="match status" value="2"/>
</dbReference>
<dbReference type="Gene3D" id="1.20.120.160">
    <property type="entry name" value="HPT domain"/>
    <property type="match status" value="1"/>
</dbReference>
<dbReference type="Pfam" id="PF01627">
    <property type="entry name" value="Hpt"/>
    <property type="match status" value="1"/>
</dbReference>
<keyword evidence="9" id="KW-0418">Kinase</keyword>
<evidence type="ECO:0000256" key="5">
    <source>
        <dbReference type="ARBA" id="ARBA00022553"/>
    </source>
</evidence>
<dbReference type="PROSITE" id="PS50113">
    <property type="entry name" value="PAC"/>
    <property type="match status" value="1"/>
</dbReference>
<protein>
    <recommendedName>
        <fullName evidence="15">Sensory/regulatory protein RpfC</fullName>
        <ecNumber evidence="3">2.7.13.3</ecNumber>
    </recommendedName>
</protein>
<keyword evidence="13" id="KW-0472">Membrane</keyword>
<dbReference type="Proteomes" id="UP000712673">
    <property type="component" value="Unassembled WGS sequence"/>
</dbReference>
<proteinExistence type="predicted"/>
<dbReference type="SMART" id="SM00073">
    <property type="entry name" value="HPT"/>
    <property type="match status" value="1"/>
</dbReference>
<evidence type="ECO:0000256" key="17">
    <source>
        <dbReference type="PROSITE-ProRule" id="PRU00169"/>
    </source>
</evidence>
<dbReference type="InterPro" id="IPR001789">
    <property type="entry name" value="Sig_transdc_resp-reg_receiver"/>
</dbReference>
<feature type="domain" description="Response regulatory" evidence="19">
    <location>
        <begin position="1"/>
        <end position="96"/>
    </location>
</feature>
<keyword evidence="6" id="KW-0808">Transferase</keyword>
<dbReference type="EMBL" id="VGLS01000377">
    <property type="protein sequence ID" value="MBM3224661.1"/>
    <property type="molecule type" value="Genomic_DNA"/>
</dbReference>
<evidence type="ECO:0000256" key="9">
    <source>
        <dbReference type="ARBA" id="ARBA00022777"/>
    </source>
</evidence>
<dbReference type="CDD" id="cd00088">
    <property type="entry name" value="HPT"/>
    <property type="match status" value="1"/>
</dbReference>
<evidence type="ECO:0000256" key="6">
    <source>
        <dbReference type="ARBA" id="ARBA00022679"/>
    </source>
</evidence>
<dbReference type="FunFam" id="3.30.565.10:FF:000010">
    <property type="entry name" value="Sensor histidine kinase RcsC"/>
    <property type="match status" value="1"/>
</dbReference>
<dbReference type="EC" id="2.7.13.3" evidence="3"/>
<feature type="domain" description="PAS" evidence="20">
    <location>
        <begin position="118"/>
        <end position="163"/>
    </location>
</feature>
<evidence type="ECO:0000259" key="20">
    <source>
        <dbReference type="PROSITE" id="PS50112"/>
    </source>
</evidence>
<dbReference type="InterPro" id="IPR000014">
    <property type="entry name" value="PAS"/>
</dbReference>
<evidence type="ECO:0000259" key="19">
    <source>
        <dbReference type="PROSITE" id="PS50110"/>
    </source>
</evidence>
<dbReference type="PROSITE" id="PS50112">
    <property type="entry name" value="PAS"/>
    <property type="match status" value="2"/>
</dbReference>
<dbReference type="PROSITE" id="PS50110">
    <property type="entry name" value="RESPONSE_REGULATORY"/>
    <property type="match status" value="3"/>
</dbReference>
<dbReference type="Pfam" id="PF02518">
    <property type="entry name" value="HATPase_c"/>
    <property type="match status" value="1"/>
</dbReference>
<evidence type="ECO:0000256" key="1">
    <source>
        <dbReference type="ARBA" id="ARBA00000085"/>
    </source>
</evidence>
<evidence type="ECO:0000256" key="14">
    <source>
        <dbReference type="ARBA" id="ARBA00064003"/>
    </source>
</evidence>
<evidence type="ECO:0000256" key="4">
    <source>
        <dbReference type="ARBA" id="ARBA00022475"/>
    </source>
</evidence>
<dbReference type="SMART" id="SM00091">
    <property type="entry name" value="PAS"/>
    <property type="match status" value="2"/>
</dbReference>
<evidence type="ECO:0000256" key="2">
    <source>
        <dbReference type="ARBA" id="ARBA00004651"/>
    </source>
</evidence>
<dbReference type="SMART" id="SM00388">
    <property type="entry name" value="HisKA"/>
    <property type="match status" value="1"/>
</dbReference>
<dbReference type="CDD" id="cd00130">
    <property type="entry name" value="PAS"/>
    <property type="match status" value="2"/>
</dbReference>
<keyword evidence="5 17" id="KW-0597">Phosphoprotein</keyword>
<evidence type="ECO:0000256" key="10">
    <source>
        <dbReference type="ARBA" id="ARBA00022840"/>
    </source>
</evidence>
<dbReference type="PROSITE" id="PS50894">
    <property type="entry name" value="HPT"/>
    <property type="match status" value="1"/>
</dbReference>
<dbReference type="NCBIfam" id="TIGR00229">
    <property type="entry name" value="sensory_box"/>
    <property type="match status" value="2"/>
</dbReference>
<evidence type="ECO:0000256" key="13">
    <source>
        <dbReference type="ARBA" id="ARBA00023136"/>
    </source>
</evidence>
<dbReference type="Gene3D" id="3.30.565.10">
    <property type="entry name" value="Histidine kinase-like ATPase, C-terminal domain"/>
    <property type="match status" value="1"/>
</dbReference>
<dbReference type="InterPro" id="IPR008207">
    <property type="entry name" value="Sig_transdc_His_kin_Hpt_dom"/>
</dbReference>
<dbReference type="InterPro" id="IPR005467">
    <property type="entry name" value="His_kinase_dom"/>
</dbReference>
<feature type="domain" description="HPt" evidence="22">
    <location>
        <begin position="915"/>
        <end position="1008"/>
    </location>
</feature>
<feature type="domain" description="PAS" evidence="20">
    <location>
        <begin position="240"/>
        <end position="285"/>
    </location>
</feature>
<comment type="subcellular location">
    <subcellularLocation>
        <location evidence="2">Cell membrane</location>
        <topology evidence="2">Multi-pass membrane protein</topology>
    </subcellularLocation>
</comment>
<reference evidence="23" key="1">
    <citation type="submission" date="2019-03" db="EMBL/GenBank/DDBJ databases">
        <title>Lake Tanganyika Metagenome-Assembled Genomes (MAGs).</title>
        <authorList>
            <person name="Tran P."/>
        </authorList>
    </citation>
    <scope>NUCLEOTIDE SEQUENCE</scope>
    <source>
        <strain evidence="23">K_DeepCast_65m_m2_066</strain>
    </source>
</reference>
<keyword evidence="8" id="KW-0547">Nucleotide-binding</keyword>
<dbReference type="PANTHER" id="PTHR45339:SF1">
    <property type="entry name" value="HYBRID SIGNAL TRANSDUCTION HISTIDINE KINASE J"/>
    <property type="match status" value="1"/>
</dbReference>
<dbReference type="CDD" id="cd17546">
    <property type="entry name" value="REC_hyHK_CKI1_RcsC-like"/>
    <property type="match status" value="1"/>
</dbReference>
<dbReference type="SUPFAM" id="SSF55785">
    <property type="entry name" value="PYP-like sensor domain (PAS domain)"/>
    <property type="match status" value="2"/>
</dbReference>
<dbReference type="CDD" id="cd00156">
    <property type="entry name" value="REC"/>
    <property type="match status" value="2"/>
</dbReference>
<evidence type="ECO:0000256" key="7">
    <source>
        <dbReference type="ARBA" id="ARBA00022692"/>
    </source>
</evidence>
<feature type="modified residue" description="4-aspartylphosphate" evidence="17">
    <location>
        <position position="673"/>
    </location>
</feature>
<dbReference type="GO" id="GO:0005886">
    <property type="term" value="C:plasma membrane"/>
    <property type="evidence" value="ECO:0007669"/>
    <property type="project" value="UniProtKB-SubCell"/>
</dbReference>
<dbReference type="Pfam" id="PF13426">
    <property type="entry name" value="PAS_9"/>
    <property type="match status" value="2"/>
</dbReference>
<keyword evidence="4" id="KW-1003">Cell membrane</keyword>
<dbReference type="InterPro" id="IPR003661">
    <property type="entry name" value="HisK_dim/P_dom"/>
</dbReference>
<comment type="catalytic activity">
    <reaction evidence="1">
        <text>ATP + protein L-histidine = ADP + protein N-phospho-L-histidine.</text>
        <dbReference type="EC" id="2.7.13.3"/>
    </reaction>
</comment>
<feature type="modified residue" description="4-aspartylphosphate" evidence="17">
    <location>
        <position position="814"/>
    </location>
</feature>
<dbReference type="PANTHER" id="PTHR45339">
    <property type="entry name" value="HYBRID SIGNAL TRANSDUCTION HISTIDINE KINASE J"/>
    <property type="match status" value="1"/>
</dbReference>
<dbReference type="GO" id="GO:0000155">
    <property type="term" value="F:phosphorelay sensor kinase activity"/>
    <property type="evidence" value="ECO:0007669"/>
    <property type="project" value="InterPro"/>
</dbReference>
<dbReference type="InterPro" id="IPR004358">
    <property type="entry name" value="Sig_transdc_His_kin-like_C"/>
</dbReference>
<dbReference type="SUPFAM" id="SSF55874">
    <property type="entry name" value="ATPase domain of HSP90 chaperone/DNA topoisomerase II/histidine kinase"/>
    <property type="match status" value="1"/>
</dbReference>
<evidence type="ECO:0000259" key="22">
    <source>
        <dbReference type="PROSITE" id="PS50894"/>
    </source>
</evidence>
<keyword evidence="7" id="KW-0812">Transmembrane</keyword>
<gene>
    <name evidence="23" type="ORF">FJZ47_12770</name>
</gene>
<feature type="domain" description="Response regulatory" evidence="19">
    <location>
        <begin position="619"/>
        <end position="740"/>
    </location>
</feature>
<dbReference type="InterPro" id="IPR036097">
    <property type="entry name" value="HisK_dim/P_sf"/>
</dbReference>
<comment type="subunit">
    <text evidence="14">At low DSF concentrations, interacts with RpfF.</text>
</comment>
<dbReference type="SUPFAM" id="SSF47226">
    <property type="entry name" value="Histidine-containing phosphotransfer domain, HPT domain"/>
    <property type="match status" value="1"/>
</dbReference>
<evidence type="ECO:0000313" key="24">
    <source>
        <dbReference type="Proteomes" id="UP000712673"/>
    </source>
</evidence>
<dbReference type="InterPro" id="IPR001610">
    <property type="entry name" value="PAC"/>
</dbReference>
<dbReference type="GO" id="GO:0005524">
    <property type="term" value="F:ATP binding"/>
    <property type="evidence" value="ECO:0007669"/>
    <property type="project" value="UniProtKB-KW"/>
</dbReference>